<keyword evidence="3" id="KW-1185">Reference proteome</keyword>
<dbReference type="InterPro" id="IPR039491">
    <property type="entry name" value="REX1-B"/>
</dbReference>
<dbReference type="Pfam" id="PF14966">
    <property type="entry name" value="DNA_repr_REX1B"/>
    <property type="match status" value="1"/>
</dbReference>
<protein>
    <submittedName>
        <fullName evidence="2">Uncharacterized protein</fullName>
    </submittedName>
</protein>
<dbReference type="AlphaFoldDB" id="A0AAP0BL48"/>
<name>A0AAP0BL48_9ASPA</name>
<dbReference type="PANTHER" id="PTHR28309:SF1">
    <property type="entry name" value="REQUIRED FOR EXCISION 1-B DOMAIN-CONTAINING PROTEIN"/>
    <property type="match status" value="1"/>
</dbReference>
<comment type="caution">
    <text evidence="2">The sequence shown here is derived from an EMBL/GenBank/DDBJ whole genome shotgun (WGS) entry which is preliminary data.</text>
</comment>
<dbReference type="Proteomes" id="UP001418222">
    <property type="component" value="Unassembled WGS sequence"/>
</dbReference>
<feature type="compositionally biased region" description="Basic and acidic residues" evidence="1">
    <location>
        <begin position="140"/>
        <end position="149"/>
    </location>
</feature>
<accession>A0AAP0BL48</accession>
<gene>
    <name evidence="2" type="ORF">KSP39_PZI008892</name>
</gene>
<organism evidence="2 3">
    <name type="scientific">Platanthera zijinensis</name>
    <dbReference type="NCBI Taxonomy" id="2320716"/>
    <lineage>
        <taxon>Eukaryota</taxon>
        <taxon>Viridiplantae</taxon>
        <taxon>Streptophyta</taxon>
        <taxon>Embryophyta</taxon>
        <taxon>Tracheophyta</taxon>
        <taxon>Spermatophyta</taxon>
        <taxon>Magnoliopsida</taxon>
        <taxon>Liliopsida</taxon>
        <taxon>Asparagales</taxon>
        <taxon>Orchidaceae</taxon>
        <taxon>Orchidoideae</taxon>
        <taxon>Orchideae</taxon>
        <taxon>Orchidinae</taxon>
        <taxon>Platanthera</taxon>
    </lineage>
</organism>
<feature type="compositionally biased region" description="Acidic residues" evidence="1">
    <location>
        <begin position="130"/>
        <end position="139"/>
    </location>
</feature>
<sequence>MFLSILFCEEVIYAYLITQLFCRGFADYMAHGGDLVYQQLCEEITTEFNDCSKQVLEMESLFLMPDISRSDLACILRDVQAEEKKKLHMTARIQMLKKAGWPSERLVSHKGCRFMSREEHECRHVREITEADGTEDAEADAEHDSSLKDAIRGVQDAVTNINDRLEEIRYEIDSLQSD</sequence>
<evidence type="ECO:0000313" key="2">
    <source>
        <dbReference type="EMBL" id="KAK8942428.1"/>
    </source>
</evidence>
<proteinExistence type="predicted"/>
<reference evidence="2 3" key="1">
    <citation type="journal article" date="2022" name="Nat. Plants">
        <title>Genomes of leafy and leafless Platanthera orchids illuminate the evolution of mycoheterotrophy.</title>
        <authorList>
            <person name="Li M.H."/>
            <person name="Liu K.W."/>
            <person name="Li Z."/>
            <person name="Lu H.C."/>
            <person name="Ye Q.L."/>
            <person name="Zhang D."/>
            <person name="Wang J.Y."/>
            <person name="Li Y.F."/>
            <person name="Zhong Z.M."/>
            <person name="Liu X."/>
            <person name="Yu X."/>
            <person name="Liu D.K."/>
            <person name="Tu X.D."/>
            <person name="Liu B."/>
            <person name="Hao Y."/>
            <person name="Liao X.Y."/>
            <person name="Jiang Y.T."/>
            <person name="Sun W.H."/>
            <person name="Chen J."/>
            <person name="Chen Y.Q."/>
            <person name="Ai Y."/>
            <person name="Zhai J.W."/>
            <person name="Wu S.S."/>
            <person name="Zhou Z."/>
            <person name="Hsiao Y.Y."/>
            <person name="Wu W.L."/>
            <person name="Chen Y.Y."/>
            <person name="Lin Y.F."/>
            <person name="Hsu J.L."/>
            <person name="Li C.Y."/>
            <person name="Wang Z.W."/>
            <person name="Zhao X."/>
            <person name="Zhong W.Y."/>
            <person name="Ma X.K."/>
            <person name="Ma L."/>
            <person name="Huang J."/>
            <person name="Chen G.Z."/>
            <person name="Huang M.Z."/>
            <person name="Huang L."/>
            <person name="Peng D.H."/>
            <person name="Luo Y.B."/>
            <person name="Zou S.Q."/>
            <person name="Chen S.P."/>
            <person name="Lan S."/>
            <person name="Tsai W.C."/>
            <person name="Van de Peer Y."/>
            <person name="Liu Z.J."/>
        </authorList>
    </citation>
    <scope>NUCLEOTIDE SEQUENCE [LARGE SCALE GENOMIC DNA]</scope>
    <source>
        <strain evidence="2">Lor287</strain>
    </source>
</reference>
<evidence type="ECO:0000256" key="1">
    <source>
        <dbReference type="SAM" id="MobiDB-lite"/>
    </source>
</evidence>
<dbReference type="PANTHER" id="PTHR28309">
    <property type="entry name" value="REQUIRED FOR EXCISION 1-B DOMAIN-CONTAINING PROTEIN"/>
    <property type="match status" value="1"/>
</dbReference>
<feature type="region of interest" description="Disordered" evidence="1">
    <location>
        <begin position="130"/>
        <end position="149"/>
    </location>
</feature>
<dbReference type="EMBL" id="JBBWWQ010000007">
    <property type="protein sequence ID" value="KAK8942428.1"/>
    <property type="molecule type" value="Genomic_DNA"/>
</dbReference>
<evidence type="ECO:0000313" key="3">
    <source>
        <dbReference type="Proteomes" id="UP001418222"/>
    </source>
</evidence>